<keyword evidence="2 4" id="KW-0863">Zinc-finger</keyword>
<feature type="compositionally biased region" description="Polar residues" evidence="5">
    <location>
        <begin position="26"/>
        <end position="36"/>
    </location>
</feature>
<accession>W9R555</accession>
<name>W9R555_9ROSA</name>
<proteinExistence type="predicted"/>
<feature type="region of interest" description="Disordered" evidence="5">
    <location>
        <begin position="26"/>
        <end position="81"/>
    </location>
</feature>
<evidence type="ECO:0000259" key="6">
    <source>
        <dbReference type="PROSITE" id="PS50808"/>
    </source>
</evidence>
<dbReference type="EMBL" id="KE344597">
    <property type="protein sequence ID" value="EXB70094.1"/>
    <property type="molecule type" value="Genomic_DNA"/>
</dbReference>
<evidence type="ECO:0000256" key="5">
    <source>
        <dbReference type="SAM" id="MobiDB-lite"/>
    </source>
</evidence>
<keyword evidence="3" id="KW-0862">Zinc</keyword>
<dbReference type="Pfam" id="PF02892">
    <property type="entry name" value="zf-BED"/>
    <property type="match status" value="1"/>
</dbReference>
<feature type="compositionally biased region" description="Low complexity" evidence="5">
    <location>
        <begin position="69"/>
        <end position="78"/>
    </location>
</feature>
<dbReference type="GO" id="GO:1990837">
    <property type="term" value="F:sequence-specific double-stranded DNA binding"/>
    <property type="evidence" value="ECO:0007669"/>
    <property type="project" value="TreeGrafter"/>
</dbReference>
<dbReference type="GO" id="GO:0005634">
    <property type="term" value="C:nucleus"/>
    <property type="evidence" value="ECO:0007669"/>
    <property type="project" value="TreeGrafter"/>
</dbReference>
<dbReference type="PROSITE" id="PS50808">
    <property type="entry name" value="ZF_BED"/>
    <property type="match status" value="1"/>
</dbReference>
<dbReference type="InterPro" id="IPR036236">
    <property type="entry name" value="Znf_C2H2_sf"/>
</dbReference>
<dbReference type="GO" id="GO:0006357">
    <property type="term" value="P:regulation of transcription by RNA polymerase II"/>
    <property type="evidence" value="ECO:0007669"/>
    <property type="project" value="TreeGrafter"/>
</dbReference>
<dbReference type="InterPro" id="IPR003656">
    <property type="entry name" value="Znf_BED"/>
</dbReference>
<dbReference type="SMART" id="SM00614">
    <property type="entry name" value="ZnF_BED"/>
    <property type="match status" value="1"/>
</dbReference>
<sequence length="162" mass="17819">MTSSGYGSDIPIDAQFNFEERQFPNVFQTQESQTTERVAEKTANPTAGGRTRCRGRNGGSTGGRGGEASGSASASVASSKKKCKRTSAVWEHFNTFEEVDNNGNIKYIAQCKYCDEKLQGNTIYGTTHLRRHSEKCLQKQGGRTDFRQTQLSFDRETGGLST</sequence>
<protein>
    <recommendedName>
        <fullName evidence="6">BED-type domain-containing protein</fullName>
    </recommendedName>
</protein>
<evidence type="ECO:0000256" key="1">
    <source>
        <dbReference type="ARBA" id="ARBA00022723"/>
    </source>
</evidence>
<keyword evidence="8" id="KW-1185">Reference proteome</keyword>
<dbReference type="GO" id="GO:0008270">
    <property type="term" value="F:zinc ion binding"/>
    <property type="evidence" value="ECO:0007669"/>
    <property type="project" value="UniProtKB-KW"/>
</dbReference>
<gene>
    <name evidence="7" type="ORF">L484_000515</name>
</gene>
<evidence type="ECO:0000256" key="2">
    <source>
        <dbReference type="ARBA" id="ARBA00022771"/>
    </source>
</evidence>
<dbReference type="InterPro" id="IPR053031">
    <property type="entry name" value="Cuticle_assoc_protein"/>
</dbReference>
<evidence type="ECO:0000313" key="7">
    <source>
        <dbReference type="EMBL" id="EXB70094.1"/>
    </source>
</evidence>
<dbReference type="SUPFAM" id="SSF57667">
    <property type="entry name" value="beta-beta-alpha zinc fingers"/>
    <property type="match status" value="1"/>
</dbReference>
<evidence type="ECO:0000256" key="3">
    <source>
        <dbReference type="ARBA" id="ARBA00022833"/>
    </source>
</evidence>
<dbReference type="AlphaFoldDB" id="W9R555"/>
<evidence type="ECO:0000313" key="8">
    <source>
        <dbReference type="Proteomes" id="UP000030645"/>
    </source>
</evidence>
<evidence type="ECO:0000256" key="4">
    <source>
        <dbReference type="PROSITE-ProRule" id="PRU00027"/>
    </source>
</evidence>
<dbReference type="PANTHER" id="PTHR34396:SF25">
    <property type="entry name" value="BOUNDARY ELEMENT ASSOCIATED FACTOR"/>
    <property type="match status" value="1"/>
</dbReference>
<dbReference type="PANTHER" id="PTHR34396">
    <property type="entry name" value="OS03G0264950 PROTEIN-RELATED"/>
    <property type="match status" value="1"/>
</dbReference>
<keyword evidence="1" id="KW-0479">Metal-binding</keyword>
<feature type="compositionally biased region" description="Gly residues" evidence="5">
    <location>
        <begin position="56"/>
        <end position="68"/>
    </location>
</feature>
<reference evidence="8" key="1">
    <citation type="submission" date="2013-01" db="EMBL/GenBank/DDBJ databases">
        <title>Draft Genome Sequence of a Mulberry Tree, Morus notabilis C.K. Schneid.</title>
        <authorList>
            <person name="He N."/>
            <person name="Zhao S."/>
        </authorList>
    </citation>
    <scope>NUCLEOTIDE SEQUENCE</scope>
</reference>
<feature type="domain" description="BED-type" evidence="6">
    <location>
        <begin position="84"/>
        <end position="132"/>
    </location>
</feature>
<organism evidence="7 8">
    <name type="scientific">Morus notabilis</name>
    <dbReference type="NCBI Taxonomy" id="981085"/>
    <lineage>
        <taxon>Eukaryota</taxon>
        <taxon>Viridiplantae</taxon>
        <taxon>Streptophyta</taxon>
        <taxon>Embryophyta</taxon>
        <taxon>Tracheophyta</taxon>
        <taxon>Spermatophyta</taxon>
        <taxon>Magnoliopsida</taxon>
        <taxon>eudicotyledons</taxon>
        <taxon>Gunneridae</taxon>
        <taxon>Pentapetalae</taxon>
        <taxon>rosids</taxon>
        <taxon>fabids</taxon>
        <taxon>Rosales</taxon>
        <taxon>Moraceae</taxon>
        <taxon>Moreae</taxon>
        <taxon>Morus</taxon>
    </lineage>
</organism>
<dbReference type="Proteomes" id="UP000030645">
    <property type="component" value="Unassembled WGS sequence"/>
</dbReference>